<dbReference type="Gene3D" id="3.10.520.10">
    <property type="entry name" value="ApbE-like domains"/>
    <property type="match status" value="1"/>
</dbReference>
<dbReference type="Proteomes" id="UP000777935">
    <property type="component" value="Unassembled WGS sequence"/>
</dbReference>
<dbReference type="RefSeq" id="WP_174139899.1">
    <property type="nucleotide sequence ID" value="NZ_JABUFE010000018.1"/>
</dbReference>
<dbReference type="PIRSF" id="PIRSF006421">
    <property type="entry name" value="UCP006421"/>
    <property type="match status" value="1"/>
</dbReference>
<evidence type="ECO:0000313" key="2">
    <source>
        <dbReference type="Proteomes" id="UP000777935"/>
    </source>
</evidence>
<dbReference type="InterPro" id="IPR003374">
    <property type="entry name" value="ApbE-like_sf"/>
</dbReference>
<accession>A0ABX2IV12</accession>
<reference evidence="1 2" key="1">
    <citation type="submission" date="2020-06" db="EMBL/GenBank/DDBJ databases">
        <title>Sulfitobacter algicola sp. nov., isolated from green algae.</title>
        <authorList>
            <person name="Wang C."/>
        </authorList>
    </citation>
    <scope>NUCLEOTIDE SEQUENCE [LARGE SCALE GENOMIC DNA]</scope>
    <source>
        <strain evidence="1 2">1151</strain>
    </source>
</reference>
<comment type="caution">
    <text evidence="1">The sequence shown here is derived from an EMBL/GenBank/DDBJ whole genome shotgun (WGS) entry which is preliminary data.</text>
</comment>
<sequence length="287" mass="30624">MTGPHASLLHDGQRLHLQHGPIDLIVHAEGDREAAFDAASDRFSTILTELVEELDVLRCPMEKGSRRPDGDVARRMCDAARFMKFSGYLTPMAAVAGSVADEVLDAMRKAGTLHRGYVNNGGDIALHLSPGEIFKTEMRHHDGQPLGQIVIKAGDGIGGIATSGRHGRSLSMGIADSVTVLARTAALADVSATLIANAVDLPGHAAVTRCAAHEIDDQSDLGTERIVTGCARLSHIDCERALSNGLALAERWQHANLILGAAIFLQGHSTVTMGPMFSLQQKEQLYV</sequence>
<dbReference type="NCBIfam" id="NF003322">
    <property type="entry name" value="PRK04334.1-2"/>
    <property type="match status" value="1"/>
</dbReference>
<organism evidence="1 2">
    <name type="scientific">Parasulfitobacter algicola</name>
    <dbReference type="NCBI Taxonomy" id="2614809"/>
    <lineage>
        <taxon>Bacteria</taxon>
        <taxon>Pseudomonadati</taxon>
        <taxon>Pseudomonadota</taxon>
        <taxon>Alphaproteobacteria</taxon>
        <taxon>Rhodobacterales</taxon>
        <taxon>Roseobacteraceae</taxon>
        <taxon>Parasulfitobacter</taxon>
    </lineage>
</organism>
<evidence type="ECO:0000313" key="1">
    <source>
        <dbReference type="EMBL" id="NSX56747.1"/>
    </source>
</evidence>
<dbReference type="SUPFAM" id="SSF143631">
    <property type="entry name" value="ApbE-like"/>
    <property type="match status" value="1"/>
</dbReference>
<gene>
    <name evidence="1" type="ORF">HRQ87_18340</name>
</gene>
<name>A0ABX2IV12_9RHOB</name>
<dbReference type="InterPro" id="IPR007183">
    <property type="entry name" value="UPF0280"/>
</dbReference>
<protein>
    <submittedName>
        <fullName evidence="1">UPF0280 family protein</fullName>
    </submittedName>
</protein>
<keyword evidence="2" id="KW-1185">Reference proteome</keyword>
<dbReference type="EMBL" id="JABUFE010000018">
    <property type="protein sequence ID" value="NSX56747.1"/>
    <property type="molecule type" value="Genomic_DNA"/>
</dbReference>
<proteinExistence type="predicted"/>